<keyword evidence="2" id="KW-1185">Reference proteome</keyword>
<sequence>MGVRLPSTGRLIKPHEGSAPSHAPLFHPLALAAGFPLSPTFVVVSNLGSDLNYGGRVGFFLYRPNALLIKHCSQLVMSKGEVLHTFQA</sequence>
<evidence type="ECO:0000313" key="2">
    <source>
        <dbReference type="Proteomes" id="UP001558613"/>
    </source>
</evidence>
<dbReference type="EMBL" id="JAYMGO010000007">
    <property type="protein sequence ID" value="KAL1271093.1"/>
    <property type="molecule type" value="Genomic_DNA"/>
</dbReference>
<gene>
    <name evidence="1" type="ORF">QQF64_030109</name>
</gene>
<accession>A0ABR3N2I0</accession>
<reference evidence="1 2" key="1">
    <citation type="submission" date="2023-09" db="EMBL/GenBank/DDBJ databases">
        <authorList>
            <person name="Wang M."/>
        </authorList>
    </citation>
    <scope>NUCLEOTIDE SEQUENCE [LARGE SCALE GENOMIC DNA]</scope>
    <source>
        <strain evidence="1">GT-2023</strain>
        <tissue evidence="1">Liver</tissue>
    </source>
</reference>
<comment type="caution">
    <text evidence="1">The sequence shown here is derived from an EMBL/GenBank/DDBJ whole genome shotgun (WGS) entry which is preliminary data.</text>
</comment>
<protein>
    <submittedName>
        <fullName evidence="1">Uncharacterized protein</fullName>
    </submittedName>
</protein>
<evidence type="ECO:0000313" key="1">
    <source>
        <dbReference type="EMBL" id="KAL1271093.1"/>
    </source>
</evidence>
<organism evidence="1 2">
    <name type="scientific">Cirrhinus molitorella</name>
    <name type="common">mud carp</name>
    <dbReference type="NCBI Taxonomy" id="172907"/>
    <lineage>
        <taxon>Eukaryota</taxon>
        <taxon>Metazoa</taxon>
        <taxon>Chordata</taxon>
        <taxon>Craniata</taxon>
        <taxon>Vertebrata</taxon>
        <taxon>Euteleostomi</taxon>
        <taxon>Actinopterygii</taxon>
        <taxon>Neopterygii</taxon>
        <taxon>Teleostei</taxon>
        <taxon>Ostariophysi</taxon>
        <taxon>Cypriniformes</taxon>
        <taxon>Cyprinidae</taxon>
        <taxon>Labeoninae</taxon>
        <taxon>Labeonini</taxon>
        <taxon>Cirrhinus</taxon>
    </lineage>
</organism>
<dbReference type="Proteomes" id="UP001558613">
    <property type="component" value="Unassembled WGS sequence"/>
</dbReference>
<name>A0ABR3N2I0_9TELE</name>
<proteinExistence type="predicted"/>